<sequence>MEKPHNVRYSLIAFLIFSILVPILLSDVNLLGNKGELYMEYWIFSVLALIPANIASNKGRSFAIWYIYGLCLFLIAFIHSLCIKDNDIAKTFKGWHKCRHCGEFSQPEATVCHCCGRDLA</sequence>
<keyword evidence="1" id="KW-1133">Transmembrane helix</keyword>
<dbReference type="Proteomes" id="UP001206692">
    <property type="component" value="Unassembled WGS sequence"/>
</dbReference>
<dbReference type="EMBL" id="JANGEW010000008">
    <property type="protein sequence ID" value="MCQ5342477.1"/>
    <property type="molecule type" value="Genomic_DNA"/>
</dbReference>
<evidence type="ECO:0000313" key="3">
    <source>
        <dbReference type="Proteomes" id="UP001206692"/>
    </source>
</evidence>
<feature type="transmembrane region" description="Helical" evidence="1">
    <location>
        <begin position="37"/>
        <end position="56"/>
    </location>
</feature>
<comment type="caution">
    <text evidence="2">The sequence shown here is derived from an EMBL/GenBank/DDBJ whole genome shotgun (WGS) entry which is preliminary data.</text>
</comment>
<keyword evidence="1" id="KW-0812">Transmembrane</keyword>
<name>A0ABT1SRH6_9FIRM</name>
<reference evidence="2 3" key="1">
    <citation type="submission" date="2022-06" db="EMBL/GenBank/DDBJ databases">
        <title>Isolation of gut microbiota from human fecal samples.</title>
        <authorList>
            <person name="Pamer E.G."/>
            <person name="Barat B."/>
            <person name="Waligurski E."/>
            <person name="Medina S."/>
            <person name="Paddock L."/>
            <person name="Mostad J."/>
        </authorList>
    </citation>
    <scope>NUCLEOTIDE SEQUENCE [LARGE SCALE GENOMIC DNA]</scope>
    <source>
        <strain evidence="2 3">DFI.1.1</strain>
    </source>
</reference>
<organism evidence="2 3">
    <name type="scientific">Megasphaera massiliensis</name>
    <dbReference type="NCBI Taxonomy" id="1232428"/>
    <lineage>
        <taxon>Bacteria</taxon>
        <taxon>Bacillati</taxon>
        <taxon>Bacillota</taxon>
        <taxon>Negativicutes</taxon>
        <taxon>Veillonellales</taxon>
        <taxon>Veillonellaceae</taxon>
        <taxon>Megasphaera</taxon>
    </lineage>
</organism>
<feature type="transmembrane region" description="Helical" evidence="1">
    <location>
        <begin position="62"/>
        <end position="83"/>
    </location>
</feature>
<proteinExistence type="predicted"/>
<evidence type="ECO:0000256" key="1">
    <source>
        <dbReference type="SAM" id="Phobius"/>
    </source>
</evidence>
<gene>
    <name evidence="2" type="ORF">NE675_05450</name>
</gene>
<keyword evidence="1" id="KW-0472">Membrane</keyword>
<protein>
    <recommendedName>
        <fullName evidence="4">Zinc ribbon domain-containing protein</fullName>
    </recommendedName>
</protein>
<accession>A0ABT1SRH6</accession>
<evidence type="ECO:0000313" key="2">
    <source>
        <dbReference type="EMBL" id="MCQ5342477.1"/>
    </source>
</evidence>
<evidence type="ECO:0008006" key="4">
    <source>
        <dbReference type="Google" id="ProtNLM"/>
    </source>
</evidence>
<keyword evidence="3" id="KW-1185">Reference proteome</keyword>
<feature type="transmembrane region" description="Helical" evidence="1">
    <location>
        <begin position="6"/>
        <end position="25"/>
    </location>
</feature>
<dbReference type="RefSeq" id="WP_082709400.1">
    <property type="nucleotide sequence ID" value="NZ_JAJCIO010000005.1"/>
</dbReference>